<accession>A0A7V8LQU3</accession>
<protein>
    <submittedName>
        <fullName evidence="1">Uncharacterized protein</fullName>
    </submittedName>
</protein>
<sequence length="80" mass="8804">MRKVLAATACVALLAGCTPPLEYGDIEGKDYYAAYDSMVPIVTCAGNPIICTTNFIFTHEDERWVLHLRQGPKTGDRNVT</sequence>
<dbReference type="EMBL" id="LJFO01000003">
    <property type="protein sequence ID" value="KPG14364.1"/>
    <property type="molecule type" value="Genomic_DNA"/>
</dbReference>
<dbReference type="RefSeq" id="WP_054173061.1">
    <property type="nucleotide sequence ID" value="NZ_LJFO01000003.1"/>
</dbReference>
<comment type="caution">
    <text evidence="1">The sequence shown here is derived from an EMBL/GenBank/DDBJ whole genome shotgun (WGS) entry which is preliminary data.</text>
</comment>
<dbReference type="AlphaFoldDB" id="A0A7V8LQU3"/>
<gene>
    <name evidence="1" type="ORF">AN908_06915</name>
    <name evidence="2" type="ORF">AN908_07380</name>
</gene>
<reference evidence="1 3" key="1">
    <citation type="submission" date="2015-09" db="EMBL/GenBank/DDBJ databases">
        <title>Genome Sequences of Mycobacterium immunogenum Isolates, Recuperated from a Chloraminated Drinking Water Distribution System Simulator Subjected to Episodes of Nitrification.</title>
        <authorList>
            <person name="Gomez-Alvarez V."/>
            <person name="Revetta R.P."/>
        </authorList>
    </citation>
    <scope>NUCLEOTIDE SEQUENCE [LARGE SCALE GENOMIC DNA]</scope>
    <source>
        <strain evidence="1 3">H008</strain>
    </source>
</reference>
<dbReference type="EMBL" id="LJFO01000003">
    <property type="protein sequence ID" value="KPG14295.1"/>
    <property type="molecule type" value="Genomic_DNA"/>
</dbReference>
<name>A0A7V8LQU3_9MYCO</name>
<evidence type="ECO:0000313" key="1">
    <source>
        <dbReference type="EMBL" id="KPG14295.1"/>
    </source>
</evidence>
<evidence type="ECO:0000313" key="2">
    <source>
        <dbReference type="EMBL" id="KPG14364.1"/>
    </source>
</evidence>
<dbReference type="Proteomes" id="UP000037843">
    <property type="component" value="Unassembled WGS sequence"/>
</dbReference>
<evidence type="ECO:0000313" key="3">
    <source>
        <dbReference type="Proteomes" id="UP000037843"/>
    </source>
</evidence>
<proteinExistence type="predicted"/>
<dbReference type="PROSITE" id="PS51257">
    <property type="entry name" value="PROKAR_LIPOPROTEIN"/>
    <property type="match status" value="1"/>
</dbReference>
<organism evidence="1 3">
    <name type="scientific">Mycobacteroides immunogenum</name>
    <dbReference type="NCBI Taxonomy" id="83262"/>
    <lineage>
        <taxon>Bacteria</taxon>
        <taxon>Bacillati</taxon>
        <taxon>Actinomycetota</taxon>
        <taxon>Actinomycetes</taxon>
        <taxon>Mycobacteriales</taxon>
        <taxon>Mycobacteriaceae</taxon>
        <taxon>Mycobacteroides</taxon>
    </lineage>
</organism>